<dbReference type="NCBIfam" id="TIGR01297">
    <property type="entry name" value="CDF"/>
    <property type="match status" value="1"/>
</dbReference>
<keyword evidence="6" id="KW-0406">Ion transport</keyword>
<dbReference type="GO" id="GO:0005385">
    <property type="term" value="F:zinc ion transmembrane transporter activity"/>
    <property type="evidence" value="ECO:0007669"/>
    <property type="project" value="TreeGrafter"/>
</dbReference>
<evidence type="ECO:0000256" key="6">
    <source>
        <dbReference type="ARBA" id="ARBA00023065"/>
    </source>
</evidence>
<dbReference type="SUPFAM" id="SSF161111">
    <property type="entry name" value="Cation efflux protein transmembrane domain-like"/>
    <property type="match status" value="1"/>
</dbReference>
<keyword evidence="4 8" id="KW-0812">Transmembrane</keyword>
<evidence type="ECO:0000313" key="12">
    <source>
        <dbReference type="Proteomes" id="UP000660668"/>
    </source>
</evidence>
<comment type="similarity">
    <text evidence="2">Belongs to the cation diffusion facilitator (CDF) transporter (TC 2.A.4) family. SLC30A subfamily.</text>
</comment>
<dbReference type="SUPFAM" id="SSF160240">
    <property type="entry name" value="Cation efflux protein cytoplasmic domain-like"/>
    <property type="match status" value="1"/>
</dbReference>
<dbReference type="AlphaFoldDB" id="A0A930VNW6"/>
<evidence type="ECO:0000313" key="11">
    <source>
        <dbReference type="EMBL" id="MBF4770117.1"/>
    </source>
</evidence>
<protein>
    <submittedName>
        <fullName evidence="11">Cation transporter</fullName>
    </submittedName>
</protein>
<dbReference type="InterPro" id="IPR027469">
    <property type="entry name" value="Cation_efflux_TMD_sf"/>
</dbReference>
<name>A0A930VNW6_9ACTN</name>
<dbReference type="Pfam" id="PF01545">
    <property type="entry name" value="Cation_efflux"/>
    <property type="match status" value="1"/>
</dbReference>
<dbReference type="RefSeq" id="WP_194698259.1">
    <property type="nucleotide sequence ID" value="NZ_JADKPO010000039.1"/>
</dbReference>
<dbReference type="InterPro" id="IPR036837">
    <property type="entry name" value="Cation_efflux_CTD_sf"/>
</dbReference>
<feature type="transmembrane region" description="Helical" evidence="8">
    <location>
        <begin position="26"/>
        <end position="45"/>
    </location>
</feature>
<keyword evidence="7 8" id="KW-0472">Membrane</keyword>
<dbReference type="InterPro" id="IPR058533">
    <property type="entry name" value="Cation_efflux_TM"/>
</dbReference>
<evidence type="ECO:0000256" key="7">
    <source>
        <dbReference type="ARBA" id="ARBA00023136"/>
    </source>
</evidence>
<dbReference type="Proteomes" id="UP000660668">
    <property type="component" value="Unassembled WGS sequence"/>
</dbReference>
<dbReference type="InterPro" id="IPR027470">
    <property type="entry name" value="Cation_efflux_CTD"/>
</dbReference>
<keyword evidence="3" id="KW-0813">Transport</keyword>
<comment type="subcellular location">
    <subcellularLocation>
        <location evidence="1">Membrane</location>
        <topology evidence="1">Multi-pass membrane protein</topology>
    </subcellularLocation>
</comment>
<dbReference type="PANTHER" id="PTHR11562:SF17">
    <property type="entry name" value="RE54080P-RELATED"/>
    <property type="match status" value="1"/>
</dbReference>
<dbReference type="InterPro" id="IPR002524">
    <property type="entry name" value="Cation_efflux"/>
</dbReference>
<feature type="domain" description="Cation efflux protein transmembrane" evidence="9">
    <location>
        <begin position="25"/>
        <end position="217"/>
    </location>
</feature>
<organism evidence="11 12">
    <name type="scientific">Nocardioides agariphilus</name>
    <dbReference type="NCBI Taxonomy" id="433664"/>
    <lineage>
        <taxon>Bacteria</taxon>
        <taxon>Bacillati</taxon>
        <taxon>Actinomycetota</taxon>
        <taxon>Actinomycetes</taxon>
        <taxon>Propionibacteriales</taxon>
        <taxon>Nocardioidaceae</taxon>
        <taxon>Nocardioides</taxon>
    </lineage>
</organism>
<feature type="transmembrane region" description="Helical" evidence="8">
    <location>
        <begin position="94"/>
        <end position="114"/>
    </location>
</feature>
<comment type="caution">
    <text evidence="11">The sequence shown here is derived from an EMBL/GenBank/DDBJ whole genome shotgun (WGS) entry which is preliminary data.</text>
</comment>
<sequence>MGAGHGHGHAASHASGRAADRSGLRLVLAITAVVLVVELVGAYLASSLALLADAGHVATDAAGVLLALGASYVASRPGGPRSTFGYHRAEILAAMANAVVLLVVCVYIAWAGFARLRHPGDVEVEAGLLIAFACVGLLANAASLRVLRRSGSQSLNMRGAMLEVAADLVGSVLAITAGVVIAVSGWVQADAVASLLIAALILPRAWSLLKESAAVLLEIAPAGLDLGAVEAHIAGMPGVVEVHDLHAWTITSGIPSLSAHVTVTDAALAEAGVGGILDRLCDCVAQHFGVQHATFQVEPLSHRDHEDLGDLHA</sequence>
<dbReference type="GO" id="GO:0005886">
    <property type="term" value="C:plasma membrane"/>
    <property type="evidence" value="ECO:0007669"/>
    <property type="project" value="TreeGrafter"/>
</dbReference>
<accession>A0A930VNW6</accession>
<dbReference type="Pfam" id="PF16916">
    <property type="entry name" value="ZT_dimer"/>
    <property type="match status" value="1"/>
</dbReference>
<gene>
    <name evidence="11" type="ORF">ISU10_20275</name>
</gene>
<proteinExistence type="inferred from homology"/>
<dbReference type="Gene3D" id="1.20.1510.10">
    <property type="entry name" value="Cation efflux protein transmembrane domain"/>
    <property type="match status" value="1"/>
</dbReference>
<keyword evidence="5 8" id="KW-1133">Transmembrane helix</keyword>
<evidence type="ECO:0000256" key="3">
    <source>
        <dbReference type="ARBA" id="ARBA00022448"/>
    </source>
</evidence>
<evidence type="ECO:0000256" key="2">
    <source>
        <dbReference type="ARBA" id="ARBA00008873"/>
    </source>
</evidence>
<evidence type="ECO:0000256" key="1">
    <source>
        <dbReference type="ARBA" id="ARBA00004141"/>
    </source>
</evidence>
<evidence type="ECO:0000259" key="9">
    <source>
        <dbReference type="Pfam" id="PF01545"/>
    </source>
</evidence>
<dbReference type="EMBL" id="JADKPO010000039">
    <property type="protein sequence ID" value="MBF4770117.1"/>
    <property type="molecule type" value="Genomic_DNA"/>
</dbReference>
<dbReference type="PANTHER" id="PTHR11562">
    <property type="entry name" value="CATION EFFLUX PROTEIN/ ZINC TRANSPORTER"/>
    <property type="match status" value="1"/>
</dbReference>
<evidence type="ECO:0000256" key="8">
    <source>
        <dbReference type="SAM" id="Phobius"/>
    </source>
</evidence>
<feature type="domain" description="Cation efflux protein cytoplasmic" evidence="10">
    <location>
        <begin position="223"/>
        <end position="299"/>
    </location>
</feature>
<feature type="transmembrane region" description="Helical" evidence="8">
    <location>
        <begin position="168"/>
        <end position="186"/>
    </location>
</feature>
<evidence type="ECO:0000256" key="5">
    <source>
        <dbReference type="ARBA" id="ARBA00022989"/>
    </source>
</evidence>
<reference evidence="11" key="1">
    <citation type="submission" date="2020-11" db="EMBL/GenBank/DDBJ databases">
        <title>Nocardioides cynanchi sp. nov., isolated from soil of rhizosphere of Cynanchum wilfordii.</title>
        <authorList>
            <person name="Lee J.-S."/>
            <person name="Suh M.K."/>
            <person name="Kim J.-S."/>
        </authorList>
    </citation>
    <scope>NUCLEOTIDE SEQUENCE</scope>
    <source>
        <strain evidence="11">KCTC 19276</strain>
    </source>
</reference>
<keyword evidence="12" id="KW-1185">Reference proteome</keyword>
<evidence type="ECO:0000256" key="4">
    <source>
        <dbReference type="ARBA" id="ARBA00022692"/>
    </source>
</evidence>
<feature type="transmembrane region" description="Helical" evidence="8">
    <location>
        <begin position="126"/>
        <end position="147"/>
    </location>
</feature>
<evidence type="ECO:0000259" key="10">
    <source>
        <dbReference type="Pfam" id="PF16916"/>
    </source>
</evidence>
<feature type="transmembrane region" description="Helical" evidence="8">
    <location>
        <begin position="57"/>
        <end position="74"/>
    </location>
</feature>
<dbReference type="InterPro" id="IPR050681">
    <property type="entry name" value="CDF/SLC30A"/>
</dbReference>